<name>A0ABS9U9W3_9BACL</name>
<keyword evidence="1" id="KW-0808">Transferase</keyword>
<keyword evidence="2" id="KW-1185">Reference proteome</keyword>
<proteinExistence type="predicted"/>
<dbReference type="RefSeq" id="WP_241368155.1">
    <property type="nucleotide sequence ID" value="NZ_JAKZFC010000001.1"/>
</dbReference>
<dbReference type="InterPro" id="IPR003203">
    <property type="entry name" value="CobU/CobP"/>
</dbReference>
<dbReference type="Gene3D" id="3.40.50.300">
    <property type="entry name" value="P-loop containing nucleotide triphosphate hydrolases"/>
    <property type="match status" value="1"/>
</dbReference>
<accession>A0ABS9U9W3</accession>
<keyword evidence="1" id="KW-0548">Nucleotidyltransferase</keyword>
<evidence type="ECO:0000313" key="2">
    <source>
        <dbReference type="Proteomes" id="UP001316087"/>
    </source>
</evidence>
<gene>
    <name evidence="1" type="ORF">LZ480_04370</name>
</gene>
<evidence type="ECO:0000313" key="1">
    <source>
        <dbReference type="EMBL" id="MCH7321119.1"/>
    </source>
</evidence>
<organism evidence="1 2">
    <name type="scientific">Solibacillus palustris</name>
    <dbReference type="NCBI Taxonomy" id="2908203"/>
    <lineage>
        <taxon>Bacteria</taxon>
        <taxon>Bacillati</taxon>
        <taxon>Bacillota</taxon>
        <taxon>Bacilli</taxon>
        <taxon>Bacillales</taxon>
        <taxon>Caryophanaceae</taxon>
        <taxon>Solibacillus</taxon>
    </lineage>
</organism>
<comment type="caution">
    <text evidence="1">The sequence shown here is derived from an EMBL/GenBank/DDBJ whole genome shotgun (WGS) entry which is preliminary data.</text>
</comment>
<sequence length="142" mass="16239">MHVILGGAHNGKRAYVEREVLKFKQREVVFFEGIIPDSSYENAGKVLVISEFEKIIAPFLNQPEQIIAQEIFEQIEHLAQNNLLYCICTDTSRGIVPIEKEARQLRDTCGRLYQLLCAHADTVTRVWYGIPQQLKGDSYGEK</sequence>
<reference evidence="1 2" key="1">
    <citation type="submission" date="2022-03" db="EMBL/GenBank/DDBJ databases">
        <authorList>
            <person name="Jo J.-H."/>
            <person name="Im W.-T."/>
        </authorList>
    </citation>
    <scope>NUCLEOTIDE SEQUENCE [LARGE SCALE GENOMIC DNA]</scope>
    <source>
        <strain evidence="1 2">MA9</strain>
    </source>
</reference>
<keyword evidence="1" id="KW-0418">Kinase</keyword>
<dbReference type="GO" id="GO:0016779">
    <property type="term" value="F:nucleotidyltransferase activity"/>
    <property type="evidence" value="ECO:0007669"/>
    <property type="project" value="UniProtKB-KW"/>
</dbReference>
<dbReference type="Pfam" id="PF02283">
    <property type="entry name" value="CobU"/>
    <property type="match status" value="1"/>
</dbReference>
<dbReference type="Proteomes" id="UP001316087">
    <property type="component" value="Unassembled WGS sequence"/>
</dbReference>
<dbReference type="GO" id="GO:0016301">
    <property type="term" value="F:kinase activity"/>
    <property type="evidence" value="ECO:0007669"/>
    <property type="project" value="UniProtKB-KW"/>
</dbReference>
<protein>
    <submittedName>
        <fullName evidence="1">Bifunctional adenosylcobinamide kinase/adenosylcobinamide-phosphate guanylyltransferase</fullName>
    </submittedName>
</protein>
<dbReference type="InterPro" id="IPR027417">
    <property type="entry name" value="P-loop_NTPase"/>
</dbReference>
<dbReference type="EMBL" id="JAKZFC010000001">
    <property type="protein sequence ID" value="MCH7321119.1"/>
    <property type="molecule type" value="Genomic_DNA"/>
</dbReference>
<dbReference type="SUPFAM" id="SSF52540">
    <property type="entry name" value="P-loop containing nucleoside triphosphate hydrolases"/>
    <property type="match status" value="1"/>
</dbReference>